<evidence type="ECO:0000256" key="2">
    <source>
        <dbReference type="SAM" id="SignalP"/>
    </source>
</evidence>
<organism evidence="3 4">
    <name type="scientific">Marinicrinis lubricantis</name>
    <dbReference type="NCBI Taxonomy" id="2086470"/>
    <lineage>
        <taxon>Bacteria</taxon>
        <taxon>Bacillati</taxon>
        <taxon>Bacillota</taxon>
        <taxon>Bacilli</taxon>
        <taxon>Bacillales</taxon>
        <taxon>Paenibacillaceae</taxon>
    </lineage>
</organism>
<sequence length="303" mass="34105">MLRRFGLICFSIILTPLLLAVVALHAADDTVMDPNKQKQYLVQAQFYPILKEEMVNEIVDRTFSNPEGLLTKTISGFFRTIVNDAVDEQLLQSKTEEVLDSLHAYLNNDRDDQVITFDIRDLKQTLLLKMNEVLEQQGQGMPIPSQYTTNRIIEDLSGYIPNEIDLVGLFIESDDLNDLKMMYGGYKISFTIVYTAIAIVVGIGLLIAASLKTGFIWLGVNCFISGGILLILTGIRTITDESIEWYLDPEYIAYQPVIEQFIKAALKDMGSVLVNGSGILIAAGVLCMVLSNYFYRRNRHRTV</sequence>
<keyword evidence="1" id="KW-0812">Transmembrane</keyword>
<proteinExistence type="predicted"/>
<comment type="caution">
    <text evidence="3">The sequence shown here is derived from an EMBL/GenBank/DDBJ whole genome shotgun (WGS) entry which is preliminary data.</text>
</comment>
<name>A0ABW1IT90_9BACL</name>
<gene>
    <name evidence="3" type="ORF">ACFPXP_18230</name>
</gene>
<keyword evidence="1" id="KW-0472">Membrane</keyword>
<dbReference type="Proteomes" id="UP001596250">
    <property type="component" value="Unassembled WGS sequence"/>
</dbReference>
<dbReference type="EMBL" id="JBHSQV010000180">
    <property type="protein sequence ID" value="MFC5988345.1"/>
    <property type="molecule type" value="Genomic_DNA"/>
</dbReference>
<feature type="signal peptide" evidence="2">
    <location>
        <begin position="1"/>
        <end position="26"/>
    </location>
</feature>
<accession>A0ABW1IT90</accession>
<feature type="chain" id="PRO_5047461527" evidence="2">
    <location>
        <begin position="27"/>
        <end position="303"/>
    </location>
</feature>
<keyword evidence="1" id="KW-1133">Transmembrane helix</keyword>
<evidence type="ECO:0000313" key="4">
    <source>
        <dbReference type="Proteomes" id="UP001596250"/>
    </source>
</evidence>
<feature type="transmembrane region" description="Helical" evidence="1">
    <location>
        <begin position="272"/>
        <end position="295"/>
    </location>
</feature>
<keyword evidence="4" id="KW-1185">Reference proteome</keyword>
<evidence type="ECO:0000256" key="1">
    <source>
        <dbReference type="SAM" id="Phobius"/>
    </source>
</evidence>
<protein>
    <submittedName>
        <fullName evidence="3">Uncharacterized protein</fullName>
    </submittedName>
</protein>
<dbReference type="RefSeq" id="WP_379895811.1">
    <property type="nucleotide sequence ID" value="NZ_CBCSCT010000016.1"/>
</dbReference>
<feature type="transmembrane region" description="Helical" evidence="1">
    <location>
        <begin position="215"/>
        <end position="235"/>
    </location>
</feature>
<keyword evidence="2" id="KW-0732">Signal</keyword>
<feature type="transmembrane region" description="Helical" evidence="1">
    <location>
        <begin position="188"/>
        <end position="208"/>
    </location>
</feature>
<evidence type="ECO:0000313" key="3">
    <source>
        <dbReference type="EMBL" id="MFC5988345.1"/>
    </source>
</evidence>
<reference evidence="4" key="1">
    <citation type="journal article" date="2019" name="Int. J. Syst. Evol. Microbiol.">
        <title>The Global Catalogue of Microorganisms (GCM) 10K type strain sequencing project: providing services to taxonomists for standard genome sequencing and annotation.</title>
        <authorList>
            <consortium name="The Broad Institute Genomics Platform"/>
            <consortium name="The Broad Institute Genome Sequencing Center for Infectious Disease"/>
            <person name="Wu L."/>
            <person name="Ma J."/>
        </authorList>
    </citation>
    <scope>NUCLEOTIDE SEQUENCE [LARGE SCALE GENOMIC DNA]</scope>
    <source>
        <strain evidence="4">CCM 8749</strain>
    </source>
</reference>